<dbReference type="GO" id="GO:0000028">
    <property type="term" value="P:ribosomal small subunit assembly"/>
    <property type="evidence" value="ECO:0007669"/>
    <property type="project" value="TreeGrafter"/>
</dbReference>
<keyword evidence="3 5" id="KW-0687">Ribonucleoprotein</keyword>
<dbReference type="NCBIfam" id="NF006811">
    <property type="entry name" value="PRK09333.1"/>
    <property type="match status" value="1"/>
</dbReference>
<dbReference type="InterPro" id="IPR018277">
    <property type="entry name" value="Ribosomal_eS19_CS"/>
</dbReference>
<dbReference type="GO" id="GO:0006412">
    <property type="term" value="P:translation"/>
    <property type="evidence" value="ECO:0007669"/>
    <property type="project" value="UniProtKB-UniRule"/>
</dbReference>
<dbReference type="InterPro" id="IPR036390">
    <property type="entry name" value="WH_DNA-bd_sf"/>
</dbReference>
<keyword evidence="2 5" id="KW-0689">Ribosomal protein</keyword>
<evidence type="ECO:0000313" key="6">
    <source>
        <dbReference type="EMBL" id="NVO67640.1"/>
    </source>
</evidence>
<dbReference type="HAMAP" id="MF_01474">
    <property type="entry name" value="Ribosomal_eS19"/>
    <property type="match status" value="1"/>
</dbReference>
<evidence type="ECO:0000256" key="2">
    <source>
        <dbReference type="ARBA" id="ARBA00022980"/>
    </source>
</evidence>
<dbReference type="InterPro" id="IPR036388">
    <property type="entry name" value="WH-like_DNA-bd_sf"/>
</dbReference>
<dbReference type="RefSeq" id="WP_004039618.1">
    <property type="nucleotide sequence ID" value="NZ_JABXWR010000001.1"/>
</dbReference>
<dbReference type="AlphaFoldDB" id="A0A7K4HRZ5"/>
<dbReference type="Gene3D" id="1.10.10.10">
    <property type="entry name" value="Winged helix-like DNA-binding domain superfamily/Winged helix DNA-binding domain"/>
    <property type="match status" value="1"/>
</dbReference>
<evidence type="ECO:0000256" key="4">
    <source>
        <dbReference type="ARBA" id="ARBA00035143"/>
    </source>
</evidence>
<reference evidence="6 7" key="1">
    <citation type="submission" date="2020-06" db="EMBL/GenBank/DDBJ databases">
        <title>Methanofollis fontis sp. nov., a methanogen isolated from marine sediments near a cold seep at Four-Way Closure Ridge offshore southwestern Taiwan.</title>
        <authorList>
            <person name="Chen S.-C."/>
            <person name="Teng N.-H."/>
            <person name="Lin Y.-S."/>
            <person name="Lai M.-C."/>
            <person name="Chen H.-H."/>
            <person name="Wang C.-C."/>
        </authorList>
    </citation>
    <scope>NUCLEOTIDE SEQUENCE [LARGE SCALE GENOMIC DNA]</scope>
    <source>
        <strain evidence="6 7">DSM 2702</strain>
    </source>
</reference>
<dbReference type="PROSITE" id="PS00628">
    <property type="entry name" value="RIBOSOMAL_S19E"/>
    <property type="match status" value="1"/>
</dbReference>
<keyword evidence="7" id="KW-1185">Reference proteome</keyword>
<dbReference type="GO" id="GO:0022627">
    <property type="term" value="C:cytosolic small ribosomal subunit"/>
    <property type="evidence" value="ECO:0007669"/>
    <property type="project" value="TreeGrafter"/>
</dbReference>
<sequence>MTTVYDIPAEMLIPQVARELKELPAIRPPEWAAFAKTGIHKEMPPEDPDWWYVRAASILRRIYIDGPVGVERLRTAYGGNRDRGSNPNQFRKGSGSILRKALQQLEAEGFVEKVKGGRQVSAKGQSFIDGVAHSLREAATKATPALAQY</sequence>
<dbReference type="GO" id="GO:0003723">
    <property type="term" value="F:RNA binding"/>
    <property type="evidence" value="ECO:0007669"/>
    <property type="project" value="TreeGrafter"/>
</dbReference>
<evidence type="ECO:0000256" key="5">
    <source>
        <dbReference type="HAMAP-Rule" id="MF_01474"/>
    </source>
</evidence>
<evidence type="ECO:0000256" key="1">
    <source>
        <dbReference type="ARBA" id="ARBA00010014"/>
    </source>
</evidence>
<comment type="caution">
    <text evidence="6">The sequence shown here is derived from an EMBL/GenBank/DDBJ whole genome shotgun (WGS) entry which is preliminary data.</text>
</comment>
<gene>
    <name evidence="5" type="primary">rps19e</name>
    <name evidence="6" type="ORF">HWN36_10040</name>
</gene>
<dbReference type="FunFam" id="1.10.10.10:FF:000449">
    <property type="entry name" value="30S ribosomal protein S19e"/>
    <property type="match status" value="1"/>
</dbReference>
<evidence type="ECO:0000256" key="3">
    <source>
        <dbReference type="ARBA" id="ARBA00023274"/>
    </source>
</evidence>
<dbReference type="EMBL" id="JABXWR010000001">
    <property type="protein sequence ID" value="NVO67640.1"/>
    <property type="molecule type" value="Genomic_DNA"/>
</dbReference>
<dbReference type="Pfam" id="PF01090">
    <property type="entry name" value="Ribosomal_S19e"/>
    <property type="match status" value="1"/>
</dbReference>
<comment type="subunit">
    <text evidence="5">Part of the 30S ribosomal subunit.</text>
</comment>
<accession>A0A7K4HRZ5</accession>
<evidence type="ECO:0000313" key="7">
    <source>
        <dbReference type="Proteomes" id="UP000570823"/>
    </source>
</evidence>
<dbReference type="SMART" id="SM01413">
    <property type="entry name" value="Ribosomal_S19e"/>
    <property type="match status" value="1"/>
</dbReference>
<comment type="similarity">
    <text evidence="1 5">Belongs to the eukaryotic ribosomal protein eS19 family.</text>
</comment>
<proteinExistence type="inferred from homology"/>
<dbReference type="PANTHER" id="PTHR11710:SF0">
    <property type="entry name" value="40S RIBOSOMAL PROTEIN S19"/>
    <property type="match status" value="1"/>
</dbReference>
<name>A0A7K4HRZ5_9EURY</name>
<dbReference type="InterPro" id="IPR001266">
    <property type="entry name" value="Ribosomal_eS19"/>
</dbReference>
<dbReference type="InterPro" id="IPR027548">
    <property type="entry name" value="Ribosomal_eS19_archaeal"/>
</dbReference>
<organism evidence="6 7">
    <name type="scientific">Methanofollis tationis</name>
    <dbReference type="NCBI Taxonomy" id="81417"/>
    <lineage>
        <taxon>Archaea</taxon>
        <taxon>Methanobacteriati</taxon>
        <taxon>Methanobacteriota</taxon>
        <taxon>Stenosarchaea group</taxon>
        <taxon>Methanomicrobia</taxon>
        <taxon>Methanomicrobiales</taxon>
        <taxon>Methanomicrobiaceae</taxon>
        <taxon>Methanofollis</taxon>
    </lineage>
</organism>
<dbReference type="OrthoDB" id="371836at2157"/>
<dbReference type="SUPFAM" id="SSF46785">
    <property type="entry name" value="Winged helix' DNA-binding domain"/>
    <property type="match status" value="1"/>
</dbReference>
<dbReference type="PANTHER" id="PTHR11710">
    <property type="entry name" value="40S RIBOSOMAL PROTEIN S19"/>
    <property type="match status" value="1"/>
</dbReference>
<dbReference type="GO" id="GO:0003735">
    <property type="term" value="F:structural constituent of ribosome"/>
    <property type="evidence" value="ECO:0007669"/>
    <property type="project" value="InterPro"/>
</dbReference>
<protein>
    <recommendedName>
        <fullName evidence="4 5">Small ribosomal subunit protein eS19</fullName>
    </recommendedName>
</protein>
<comment type="function">
    <text evidence="5">May be involved in maturation of the 30S ribosomal subunit.</text>
</comment>
<dbReference type="Proteomes" id="UP000570823">
    <property type="component" value="Unassembled WGS sequence"/>
</dbReference>